<protein>
    <submittedName>
        <fullName evidence="2">Uncharacterized protein</fullName>
    </submittedName>
</protein>
<organism evidence="2 3">
    <name type="scientific">Comamonas avium</name>
    <dbReference type="NCBI Taxonomy" id="2762231"/>
    <lineage>
        <taxon>Bacteria</taxon>
        <taxon>Pseudomonadati</taxon>
        <taxon>Pseudomonadota</taxon>
        <taxon>Betaproteobacteria</taxon>
        <taxon>Burkholderiales</taxon>
        <taxon>Comamonadaceae</taxon>
        <taxon>Comamonas</taxon>
    </lineage>
</organism>
<evidence type="ECO:0000313" key="3">
    <source>
        <dbReference type="Proteomes" id="UP000634919"/>
    </source>
</evidence>
<dbReference type="RefSeq" id="WP_191724818.1">
    <property type="nucleotide sequence ID" value="NZ_JACSQK010000013.1"/>
</dbReference>
<feature type="transmembrane region" description="Helical" evidence="1">
    <location>
        <begin position="29"/>
        <end position="50"/>
    </location>
</feature>
<feature type="transmembrane region" description="Helical" evidence="1">
    <location>
        <begin position="57"/>
        <end position="76"/>
    </location>
</feature>
<accession>A0ABR8SFY4</accession>
<keyword evidence="1" id="KW-1133">Transmembrane helix</keyword>
<keyword evidence="3" id="KW-1185">Reference proteome</keyword>
<gene>
    <name evidence="2" type="ORF">H9646_18205</name>
</gene>
<evidence type="ECO:0000313" key="2">
    <source>
        <dbReference type="EMBL" id="MBD7962403.1"/>
    </source>
</evidence>
<name>A0ABR8SFY4_9BURK</name>
<reference evidence="2 3" key="1">
    <citation type="submission" date="2020-08" db="EMBL/GenBank/DDBJ databases">
        <title>A Genomic Blueprint of the Chicken Gut Microbiome.</title>
        <authorList>
            <person name="Gilroy R."/>
            <person name="Ravi A."/>
            <person name="Getino M."/>
            <person name="Pursley I."/>
            <person name="Horton D.L."/>
            <person name="Alikhan N.-F."/>
            <person name="Baker D."/>
            <person name="Gharbi K."/>
            <person name="Hall N."/>
            <person name="Watson M."/>
            <person name="Adriaenssens E.M."/>
            <person name="Foster-Nyarko E."/>
            <person name="Jarju S."/>
            <person name="Secka A."/>
            <person name="Antonio M."/>
            <person name="Oren A."/>
            <person name="Chaudhuri R."/>
            <person name="La Ragione R.M."/>
            <person name="Hildebrand F."/>
            <person name="Pallen M.J."/>
        </authorList>
    </citation>
    <scope>NUCLEOTIDE SEQUENCE [LARGE SCALE GENOMIC DNA]</scope>
    <source>
        <strain evidence="2 3">Sa2CVA6</strain>
    </source>
</reference>
<keyword evidence="1" id="KW-0472">Membrane</keyword>
<sequence length="195" mass="20862">MNIRNIIALIFFLFGVVLSGISFYNNQPLVALTLILAGGYTAITILLGVVDSLSNEYLKIAAAVIGILGLISVFFYNKAFDRNLQGTYYAVLSDMVSIDQRCKPMSPELSNIQTFGIAACAAQGNSDQLGAVVDLGKGLYFGPTVTILDTGIAQAASNSPNYCARAFKAADDLCKTAFFSMNNASKRILIDAAKY</sequence>
<keyword evidence="1" id="KW-0812">Transmembrane</keyword>
<dbReference type="EMBL" id="JACSQK010000013">
    <property type="protein sequence ID" value="MBD7962403.1"/>
    <property type="molecule type" value="Genomic_DNA"/>
</dbReference>
<dbReference type="Proteomes" id="UP000634919">
    <property type="component" value="Unassembled WGS sequence"/>
</dbReference>
<proteinExistence type="predicted"/>
<evidence type="ECO:0000256" key="1">
    <source>
        <dbReference type="SAM" id="Phobius"/>
    </source>
</evidence>
<comment type="caution">
    <text evidence="2">The sequence shown here is derived from an EMBL/GenBank/DDBJ whole genome shotgun (WGS) entry which is preliminary data.</text>
</comment>